<dbReference type="RefSeq" id="XP_004991233.1">
    <property type="nucleotide sequence ID" value="XM_004991176.1"/>
</dbReference>
<name>F2UIB2_SALR5</name>
<feature type="region of interest" description="Disordered" evidence="1">
    <location>
        <begin position="311"/>
        <end position="425"/>
    </location>
</feature>
<feature type="region of interest" description="Disordered" evidence="1">
    <location>
        <begin position="96"/>
        <end position="295"/>
    </location>
</feature>
<feature type="compositionally biased region" description="Acidic residues" evidence="1">
    <location>
        <begin position="210"/>
        <end position="223"/>
    </location>
</feature>
<gene>
    <name evidence="2" type="ORF">PTSG_08209</name>
</gene>
<feature type="compositionally biased region" description="Low complexity" evidence="1">
    <location>
        <begin position="512"/>
        <end position="530"/>
    </location>
</feature>
<feature type="compositionally biased region" description="Low complexity" evidence="1">
    <location>
        <begin position="575"/>
        <end position="591"/>
    </location>
</feature>
<feature type="region of interest" description="Disordered" evidence="1">
    <location>
        <begin position="640"/>
        <end position="709"/>
    </location>
</feature>
<keyword evidence="3" id="KW-1185">Reference proteome</keyword>
<feature type="region of interest" description="Disordered" evidence="1">
    <location>
        <begin position="446"/>
        <end position="478"/>
    </location>
</feature>
<protein>
    <submittedName>
        <fullName evidence="2">Uncharacterized protein</fullName>
    </submittedName>
</protein>
<evidence type="ECO:0000313" key="2">
    <source>
        <dbReference type="EMBL" id="EGD76861.1"/>
    </source>
</evidence>
<proteinExistence type="predicted"/>
<organism evidence="3">
    <name type="scientific">Salpingoeca rosetta (strain ATCC 50818 / BSB-021)</name>
    <dbReference type="NCBI Taxonomy" id="946362"/>
    <lineage>
        <taxon>Eukaryota</taxon>
        <taxon>Choanoflagellata</taxon>
        <taxon>Craspedida</taxon>
        <taxon>Salpingoecidae</taxon>
        <taxon>Salpingoeca</taxon>
    </lineage>
</organism>
<dbReference type="KEGG" id="sre:PTSG_08209"/>
<feature type="compositionally biased region" description="Polar residues" evidence="1">
    <location>
        <begin position="31"/>
        <end position="43"/>
    </location>
</feature>
<feature type="compositionally biased region" description="Acidic residues" evidence="1">
    <location>
        <begin position="272"/>
        <end position="290"/>
    </location>
</feature>
<feature type="compositionally biased region" description="Basic and acidic residues" evidence="1">
    <location>
        <begin position="314"/>
        <end position="374"/>
    </location>
</feature>
<dbReference type="Proteomes" id="UP000007799">
    <property type="component" value="Unassembled WGS sequence"/>
</dbReference>
<dbReference type="InParanoid" id="F2UIB2"/>
<evidence type="ECO:0000313" key="3">
    <source>
        <dbReference type="Proteomes" id="UP000007799"/>
    </source>
</evidence>
<dbReference type="AlphaFoldDB" id="F2UIB2"/>
<feature type="compositionally biased region" description="Low complexity" evidence="1">
    <location>
        <begin position="675"/>
        <end position="701"/>
    </location>
</feature>
<evidence type="ECO:0000256" key="1">
    <source>
        <dbReference type="SAM" id="MobiDB-lite"/>
    </source>
</evidence>
<feature type="compositionally biased region" description="Low complexity" evidence="1">
    <location>
        <begin position="640"/>
        <end position="660"/>
    </location>
</feature>
<feature type="compositionally biased region" description="Low complexity" evidence="1">
    <location>
        <begin position="466"/>
        <end position="478"/>
    </location>
</feature>
<feature type="compositionally biased region" description="Polar residues" evidence="1">
    <location>
        <begin position="531"/>
        <end position="555"/>
    </location>
</feature>
<dbReference type="GeneID" id="16071794"/>
<feature type="compositionally biased region" description="Basic and acidic residues" evidence="1">
    <location>
        <begin position="257"/>
        <end position="268"/>
    </location>
</feature>
<dbReference type="EMBL" id="GL832975">
    <property type="protein sequence ID" value="EGD76861.1"/>
    <property type="molecule type" value="Genomic_DNA"/>
</dbReference>
<reference evidence="2" key="1">
    <citation type="submission" date="2009-08" db="EMBL/GenBank/DDBJ databases">
        <title>Annotation of Salpingoeca rosetta.</title>
        <authorList>
            <consortium name="The Broad Institute Genome Sequencing Platform"/>
            <person name="Russ C."/>
            <person name="Cuomo C."/>
            <person name="Burger G."/>
            <person name="Gray M.W."/>
            <person name="Holland P.W.H."/>
            <person name="King N."/>
            <person name="Lang F.B.F."/>
            <person name="Roger A.J."/>
            <person name="Ruiz-Trillo I."/>
            <person name="Young S.K."/>
            <person name="Zeng Q."/>
            <person name="Gargeya S."/>
            <person name="Alvarado L."/>
            <person name="Berlin A."/>
            <person name="Chapman S.B."/>
            <person name="Chen Z."/>
            <person name="Freedman E."/>
            <person name="Gellesch M."/>
            <person name="Goldberg J."/>
            <person name="Griggs A."/>
            <person name="Gujja S."/>
            <person name="Heilman E."/>
            <person name="Heiman D."/>
            <person name="Howarth C."/>
            <person name="Mehta T."/>
            <person name="Neiman D."/>
            <person name="Pearson M."/>
            <person name="Roberts A."/>
            <person name="Saif S."/>
            <person name="Shea T."/>
            <person name="Shenoy N."/>
            <person name="Sisk P."/>
            <person name="Stolte C."/>
            <person name="Sykes S."/>
            <person name="White J."/>
            <person name="Yandava C."/>
            <person name="Haas B."/>
            <person name="Nusbaum C."/>
            <person name="Birren B."/>
        </authorList>
    </citation>
    <scope>NUCLEOTIDE SEQUENCE [LARGE SCALE GENOMIC DNA]</scope>
    <source>
        <strain evidence="2">ATCC 50818</strain>
    </source>
</reference>
<dbReference type="OrthoDB" id="10690488at2759"/>
<feature type="compositionally biased region" description="Basic residues" evidence="1">
    <location>
        <begin position="663"/>
        <end position="672"/>
    </location>
</feature>
<feature type="compositionally biased region" description="Low complexity" evidence="1">
    <location>
        <begin position="125"/>
        <end position="156"/>
    </location>
</feature>
<sequence>MEEDGLVDLAALDDAALFDVGDGKDTTSFSFCGSESPITNTSAHDTKHGARRPLPRTQWTNLPDTDDLDDVELFASTEEDNGKGFWDTDDDDFADLVDDTDSLSSGSRKPSTSTTPPMSECTTGSNSNNVDAAATTTTTGRPNTTNSTSAANNANSVQLIDLSSPPPKQVCSGKVAAKQPEGAMGETSTSDVAEPHGNDTYQKTSHASEDDGNEDDDEDDEVFFGEPTVLEQCYATLRGLKEEEQAGKGASASNSEPRTHAITDRDGGAGEAEPEEEDDEDDEDDEDEVFFGEISSKECKKRVTFLQQALQQDARMHKQEQQWKARQQEEQERKERQEKERRAREAAAAEEEKRRQQEQHEQEQRQKWAEQKARERPRRVLAVFQEDYATDKTKTKEEEDQHPSKLARFSGLPKPTALGSDSPTFTRSIVFCGKTNPGRLLREITNNKHDSNAGDGGIKPAKKPLALQQRTQTATATNTTKPLLQVIAATDPKKAPVTALQPKPTITTTRKAMSAAPTPASATTVPASAPELSTTAPTSSEAQSSIKTDSATAHSTKNEDKEEEDVRPELLNALARAKQQQQQRKPAGAKASALVRGKKGAPTSKRLAAGTSLLRPPRCGLPRRAGSAFTPTTVATAGGNGATAVPSSSATTASTAATAAKGNTKRSRKTMKSRLAVAARRAPKAVTAAPAPQAKAPVAAAEEAREREEALQLLEEFPSPSKADAKNTWKVCHSPEAPGVNTKSQWSPVKRPRTFDEIQQLYY</sequence>
<feature type="region of interest" description="Disordered" evidence="1">
    <location>
        <begin position="494"/>
        <end position="604"/>
    </location>
</feature>
<feature type="compositionally biased region" description="Polar residues" evidence="1">
    <location>
        <begin position="102"/>
        <end position="124"/>
    </location>
</feature>
<feature type="compositionally biased region" description="Basic and acidic residues" evidence="1">
    <location>
        <begin position="389"/>
        <end position="403"/>
    </location>
</feature>
<accession>F2UIB2</accession>
<feature type="region of interest" description="Disordered" evidence="1">
    <location>
        <begin position="31"/>
        <end position="66"/>
    </location>
</feature>